<name>A0ABT2H734_9MICO</name>
<accession>A0ABT2H734</accession>
<dbReference type="Gene3D" id="3.40.309.10">
    <property type="entry name" value="Aldehyde Dehydrogenase, Chain A, domain 2"/>
    <property type="match status" value="1"/>
</dbReference>
<proteinExistence type="predicted"/>
<feature type="domain" description="Aldehyde dehydrogenase" evidence="3">
    <location>
        <begin position="4"/>
        <end position="429"/>
    </location>
</feature>
<organism evidence="4 5">
    <name type="scientific">Herbiconiux daphne</name>
    <dbReference type="NCBI Taxonomy" id="2970914"/>
    <lineage>
        <taxon>Bacteria</taxon>
        <taxon>Bacillati</taxon>
        <taxon>Actinomycetota</taxon>
        <taxon>Actinomycetes</taxon>
        <taxon>Micrococcales</taxon>
        <taxon>Microbacteriaceae</taxon>
        <taxon>Herbiconiux</taxon>
    </lineage>
</organism>
<dbReference type="RefSeq" id="WP_259540748.1">
    <property type="nucleotide sequence ID" value="NZ_JANLCJ010000008.1"/>
</dbReference>
<comment type="caution">
    <text evidence="4">The sequence shown here is derived from an EMBL/GenBank/DDBJ whole genome shotgun (WGS) entry which is preliminary data.</text>
</comment>
<dbReference type="InterPro" id="IPR016163">
    <property type="entry name" value="Ald_DH_C"/>
</dbReference>
<evidence type="ECO:0000256" key="2">
    <source>
        <dbReference type="SAM" id="MobiDB-lite"/>
    </source>
</evidence>
<sequence>MSTSSYAPRDGSVVATAEDTSADEVLARVDAATRVAALAAESSPAERRRWLDAIAKAVEDHRGELVEIADRETALGATRLRAEVARMADQLRFYGRVAIEGGYLGVAIDDATDTAPQLVRVNRPLGPVAVFGSSNFPFGFGVLGTDTGSAIAAGCPVVAKAHSAHLSTCLRLAEIARDALEAVGAPRDILSIIVGRQAGADLVAAAGIKAVGFTGSQAVGVKLWHIANQREEVVPVYAEMGTVNPAVVTRAGIDRIDEIARGFVGSFTLGAGQFCTKPGVLFAPAGRGVAEAVAESLRAAAPEPTMLTKAIAADVLSGLDEMVAAGARVVVRLPGSGAGWSADSAVLSAPINALMPGSRLLEECFGPVALVVEYATDHELTEGIRSLQGSLAAAVFGADADDPDLAHVVQVLSGQVGRVTVGDWPTGVAWTWAQQHGGPWPATSRPESTSVGAAALSRFVRPVTFQSVPNAALPPTERAATAPENPWKISRRVNGEMVSP</sequence>
<feature type="region of interest" description="Disordered" evidence="2">
    <location>
        <begin position="475"/>
        <end position="500"/>
    </location>
</feature>
<dbReference type="SUPFAM" id="SSF53720">
    <property type="entry name" value="ALDH-like"/>
    <property type="match status" value="1"/>
</dbReference>
<dbReference type="InterPro" id="IPR015590">
    <property type="entry name" value="Aldehyde_DH_dom"/>
</dbReference>
<evidence type="ECO:0000259" key="3">
    <source>
        <dbReference type="Pfam" id="PF00171"/>
    </source>
</evidence>
<dbReference type="Gene3D" id="3.40.605.10">
    <property type="entry name" value="Aldehyde Dehydrogenase, Chain A, domain 1"/>
    <property type="match status" value="1"/>
</dbReference>
<reference evidence="4" key="1">
    <citation type="submission" date="2022-08" db="EMBL/GenBank/DDBJ databases">
        <authorList>
            <person name="Deng Y."/>
            <person name="Han X.-F."/>
            <person name="Zhang Y.-Q."/>
        </authorList>
    </citation>
    <scope>NUCLEOTIDE SEQUENCE</scope>
    <source>
        <strain evidence="4">CPCC 203386</strain>
    </source>
</reference>
<dbReference type="Pfam" id="PF00171">
    <property type="entry name" value="Aldedh"/>
    <property type="match status" value="1"/>
</dbReference>
<dbReference type="InterPro" id="IPR050740">
    <property type="entry name" value="Aldehyde_DH_Superfamily"/>
</dbReference>
<evidence type="ECO:0000256" key="1">
    <source>
        <dbReference type="ARBA" id="ARBA00023002"/>
    </source>
</evidence>
<dbReference type="PANTHER" id="PTHR43353">
    <property type="entry name" value="SUCCINATE-SEMIALDEHYDE DEHYDROGENASE, MITOCHONDRIAL"/>
    <property type="match status" value="1"/>
</dbReference>
<dbReference type="Proteomes" id="UP001165586">
    <property type="component" value="Unassembled WGS sequence"/>
</dbReference>
<keyword evidence="1" id="KW-0560">Oxidoreductase</keyword>
<dbReference type="InterPro" id="IPR016162">
    <property type="entry name" value="Ald_DH_N"/>
</dbReference>
<dbReference type="EMBL" id="JANLCJ010000008">
    <property type="protein sequence ID" value="MCS5735741.1"/>
    <property type="molecule type" value="Genomic_DNA"/>
</dbReference>
<protein>
    <submittedName>
        <fullName evidence="4">Aldehyde dehydrogenase family protein</fullName>
    </submittedName>
</protein>
<evidence type="ECO:0000313" key="4">
    <source>
        <dbReference type="EMBL" id="MCS5735741.1"/>
    </source>
</evidence>
<evidence type="ECO:0000313" key="5">
    <source>
        <dbReference type="Proteomes" id="UP001165586"/>
    </source>
</evidence>
<gene>
    <name evidence="4" type="ORF">N1032_18530</name>
</gene>
<dbReference type="InterPro" id="IPR016161">
    <property type="entry name" value="Ald_DH/histidinol_DH"/>
</dbReference>
<keyword evidence="5" id="KW-1185">Reference proteome</keyword>
<dbReference type="PANTHER" id="PTHR43353:SF3">
    <property type="entry name" value="ALDEHYDE DEHYDROGENASE-RELATED"/>
    <property type="match status" value="1"/>
</dbReference>